<evidence type="ECO:0008006" key="2">
    <source>
        <dbReference type="Google" id="ProtNLM"/>
    </source>
</evidence>
<dbReference type="AlphaFoldDB" id="B9F975"/>
<protein>
    <recommendedName>
        <fullName evidence="2">Pentatricopeptide repeat-containing protein</fullName>
    </recommendedName>
</protein>
<dbReference type="PANTHER" id="PTHR47926:SF479">
    <property type="entry name" value="PENTACOTRIPEPTIDE-REPEAT REGION OF PRORP DOMAIN-CONTAINING PROTEIN"/>
    <property type="match status" value="1"/>
</dbReference>
<sequence length="177" mass="19731">MLKCNIQPDRITLSGVLSACSFEGLVNEGIKMVSLFEDKYHIVPGVEHYTCVVDMLSRAGMLGEAVDFVESKLQKCIVAALSNVLEASLIKRDFRMAELIAEKMTKLKPRSSLPYVVLAQSYGADVSGKAWPGCGGQWKIRGQRKFRNVVGSVPRIESMCLLLNKYCIMVKRLHMQC</sequence>
<evidence type="ECO:0000313" key="1">
    <source>
        <dbReference type="EMBL" id="EEE59323.1"/>
    </source>
</evidence>
<gene>
    <name evidence="1" type="ORF">OsJ_11386</name>
</gene>
<accession>B9F975</accession>
<dbReference type="GO" id="GO:0003723">
    <property type="term" value="F:RNA binding"/>
    <property type="evidence" value="ECO:0007669"/>
    <property type="project" value="InterPro"/>
</dbReference>
<dbReference type="InterPro" id="IPR046960">
    <property type="entry name" value="PPR_At4g14850-like_plant"/>
</dbReference>
<dbReference type="Proteomes" id="UP000007752">
    <property type="component" value="Chromosome 3"/>
</dbReference>
<dbReference type="EMBL" id="CM000140">
    <property type="protein sequence ID" value="EEE59323.1"/>
    <property type="molecule type" value="Genomic_DNA"/>
</dbReference>
<dbReference type="Gene3D" id="1.25.40.10">
    <property type="entry name" value="Tetratricopeptide repeat domain"/>
    <property type="match status" value="1"/>
</dbReference>
<dbReference type="InterPro" id="IPR011990">
    <property type="entry name" value="TPR-like_helical_dom_sf"/>
</dbReference>
<dbReference type="GO" id="GO:0009451">
    <property type="term" value="P:RNA modification"/>
    <property type="evidence" value="ECO:0007669"/>
    <property type="project" value="InterPro"/>
</dbReference>
<proteinExistence type="predicted"/>
<reference evidence="1" key="1">
    <citation type="journal article" date="2005" name="PLoS Biol.">
        <title>The genomes of Oryza sativa: a history of duplications.</title>
        <authorList>
            <person name="Yu J."/>
            <person name="Wang J."/>
            <person name="Lin W."/>
            <person name="Li S."/>
            <person name="Li H."/>
            <person name="Zhou J."/>
            <person name="Ni P."/>
            <person name="Dong W."/>
            <person name="Hu S."/>
            <person name="Zeng C."/>
            <person name="Zhang J."/>
            <person name="Zhang Y."/>
            <person name="Li R."/>
            <person name="Xu Z."/>
            <person name="Li S."/>
            <person name="Li X."/>
            <person name="Zheng H."/>
            <person name="Cong L."/>
            <person name="Lin L."/>
            <person name="Yin J."/>
            <person name="Geng J."/>
            <person name="Li G."/>
            <person name="Shi J."/>
            <person name="Liu J."/>
            <person name="Lv H."/>
            <person name="Li J."/>
            <person name="Wang J."/>
            <person name="Deng Y."/>
            <person name="Ran L."/>
            <person name="Shi X."/>
            <person name="Wang X."/>
            <person name="Wu Q."/>
            <person name="Li C."/>
            <person name="Ren X."/>
            <person name="Wang J."/>
            <person name="Wang X."/>
            <person name="Li D."/>
            <person name="Liu D."/>
            <person name="Zhang X."/>
            <person name="Ji Z."/>
            <person name="Zhao W."/>
            <person name="Sun Y."/>
            <person name="Zhang Z."/>
            <person name="Bao J."/>
            <person name="Han Y."/>
            <person name="Dong L."/>
            <person name="Ji J."/>
            <person name="Chen P."/>
            <person name="Wu S."/>
            <person name="Liu J."/>
            <person name="Xiao Y."/>
            <person name="Bu D."/>
            <person name="Tan J."/>
            <person name="Yang L."/>
            <person name="Ye C."/>
            <person name="Zhang J."/>
            <person name="Xu J."/>
            <person name="Zhou Y."/>
            <person name="Yu Y."/>
            <person name="Zhang B."/>
            <person name="Zhuang S."/>
            <person name="Wei H."/>
            <person name="Liu B."/>
            <person name="Lei M."/>
            <person name="Yu H."/>
            <person name="Li Y."/>
            <person name="Xu H."/>
            <person name="Wei S."/>
            <person name="He X."/>
            <person name="Fang L."/>
            <person name="Zhang Z."/>
            <person name="Zhang Y."/>
            <person name="Huang X."/>
            <person name="Su Z."/>
            <person name="Tong W."/>
            <person name="Li J."/>
            <person name="Tong Z."/>
            <person name="Li S."/>
            <person name="Ye J."/>
            <person name="Wang L."/>
            <person name="Fang L."/>
            <person name="Lei T."/>
            <person name="Chen C."/>
            <person name="Chen H."/>
            <person name="Xu Z."/>
            <person name="Li H."/>
            <person name="Huang H."/>
            <person name="Zhang F."/>
            <person name="Xu H."/>
            <person name="Li N."/>
            <person name="Zhao C."/>
            <person name="Li S."/>
            <person name="Dong L."/>
            <person name="Huang Y."/>
            <person name="Li L."/>
            <person name="Xi Y."/>
            <person name="Qi Q."/>
            <person name="Li W."/>
            <person name="Zhang B."/>
            <person name="Hu W."/>
            <person name="Zhang Y."/>
            <person name="Tian X."/>
            <person name="Jiao Y."/>
            <person name="Liang X."/>
            <person name="Jin J."/>
            <person name="Gao L."/>
            <person name="Zheng W."/>
            <person name="Hao B."/>
            <person name="Liu S."/>
            <person name="Wang W."/>
            <person name="Yuan L."/>
            <person name="Cao M."/>
            <person name="McDermott J."/>
            <person name="Samudrala R."/>
            <person name="Wang J."/>
            <person name="Wong G.K."/>
            <person name="Yang H."/>
        </authorList>
    </citation>
    <scope>NUCLEOTIDE SEQUENCE [LARGE SCALE GENOMIC DNA]</scope>
</reference>
<reference evidence="1" key="2">
    <citation type="submission" date="2008-12" db="EMBL/GenBank/DDBJ databases">
        <title>Improved gene annotation of the rice (Oryza sativa) genomes.</title>
        <authorList>
            <person name="Wang J."/>
            <person name="Li R."/>
            <person name="Fan W."/>
            <person name="Huang Q."/>
            <person name="Zhang J."/>
            <person name="Zhou Y."/>
            <person name="Hu Y."/>
            <person name="Zi S."/>
            <person name="Li J."/>
            <person name="Ni P."/>
            <person name="Zheng H."/>
            <person name="Zhang Y."/>
            <person name="Zhao M."/>
            <person name="Hao Q."/>
            <person name="McDermott J."/>
            <person name="Samudrala R."/>
            <person name="Kristiansen K."/>
            <person name="Wong G.K.-S."/>
        </authorList>
    </citation>
    <scope>NUCLEOTIDE SEQUENCE</scope>
</reference>
<name>B9F975_ORYSJ</name>
<organism evidence="1">
    <name type="scientific">Oryza sativa subsp. japonica</name>
    <name type="common">Rice</name>
    <dbReference type="NCBI Taxonomy" id="39947"/>
    <lineage>
        <taxon>Eukaryota</taxon>
        <taxon>Viridiplantae</taxon>
        <taxon>Streptophyta</taxon>
        <taxon>Embryophyta</taxon>
        <taxon>Tracheophyta</taxon>
        <taxon>Spermatophyta</taxon>
        <taxon>Magnoliopsida</taxon>
        <taxon>Liliopsida</taxon>
        <taxon>Poales</taxon>
        <taxon>Poaceae</taxon>
        <taxon>BOP clade</taxon>
        <taxon>Oryzoideae</taxon>
        <taxon>Oryzeae</taxon>
        <taxon>Oryzinae</taxon>
        <taxon>Oryza</taxon>
        <taxon>Oryza sativa</taxon>
    </lineage>
</organism>
<dbReference type="PANTHER" id="PTHR47926">
    <property type="entry name" value="PENTATRICOPEPTIDE REPEAT-CONTAINING PROTEIN"/>
    <property type="match status" value="1"/>
</dbReference>